<evidence type="ECO:0000256" key="2">
    <source>
        <dbReference type="ARBA" id="ARBA00022737"/>
    </source>
</evidence>
<evidence type="ECO:0000313" key="4">
    <source>
        <dbReference type="EMBL" id="QRF06156.1"/>
    </source>
</evidence>
<dbReference type="Pfam" id="PF01839">
    <property type="entry name" value="FG-GAP"/>
    <property type="match status" value="1"/>
</dbReference>
<dbReference type="SMART" id="SM00191">
    <property type="entry name" value="Int_alpha"/>
    <property type="match status" value="4"/>
</dbReference>
<dbReference type="EMBL" id="CP049945">
    <property type="protein sequence ID" value="QRF06156.1"/>
    <property type="molecule type" value="Genomic_DNA"/>
</dbReference>
<gene>
    <name evidence="4" type="ORF">G9U55_10990</name>
</gene>
<accession>A0ABX7ENP2</accession>
<reference evidence="4 5" key="1">
    <citation type="submission" date="2020-03" db="EMBL/GenBank/DDBJ databases">
        <title>Genome mining and metabolic profiling illuminate the polycyclic tetramate macrolactams from Streptomyces koyangensis SCSIO 5802.</title>
        <authorList>
            <person name="Ding W."/>
        </authorList>
    </citation>
    <scope>NUCLEOTIDE SEQUENCE [LARGE SCALE GENOMIC DNA]</scope>
    <source>
        <strain evidence="4 5">SCSIO 5802</strain>
    </source>
</reference>
<proteinExistence type="predicted"/>
<dbReference type="PROSITE" id="PS51470">
    <property type="entry name" value="FG_GAP"/>
    <property type="match status" value="1"/>
</dbReference>
<evidence type="ECO:0000256" key="3">
    <source>
        <dbReference type="ARBA" id="ARBA00023180"/>
    </source>
</evidence>
<dbReference type="PANTHER" id="PTHR36220">
    <property type="entry name" value="UNNAMED PRODUCT"/>
    <property type="match status" value="1"/>
</dbReference>
<dbReference type="InterPro" id="IPR013519">
    <property type="entry name" value="Int_alpha_beta-p"/>
</dbReference>
<evidence type="ECO:0000256" key="1">
    <source>
        <dbReference type="ARBA" id="ARBA00022729"/>
    </source>
</evidence>
<evidence type="ECO:0000313" key="5">
    <source>
        <dbReference type="Proteomes" id="UP000596311"/>
    </source>
</evidence>
<dbReference type="SUPFAM" id="SSF69318">
    <property type="entry name" value="Integrin alpha N-terminal domain"/>
    <property type="match status" value="1"/>
</dbReference>
<keyword evidence="5" id="KW-1185">Reference proteome</keyword>
<organism evidence="4 5">
    <name type="scientific">Streptomyces koyangensis</name>
    <dbReference type="NCBI Taxonomy" id="188770"/>
    <lineage>
        <taxon>Bacteria</taxon>
        <taxon>Bacillati</taxon>
        <taxon>Actinomycetota</taxon>
        <taxon>Actinomycetes</taxon>
        <taxon>Kitasatosporales</taxon>
        <taxon>Streptomycetaceae</taxon>
        <taxon>Streptomyces</taxon>
        <taxon>Streptomyces aurantiacus group</taxon>
    </lineage>
</organism>
<dbReference type="PANTHER" id="PTHR36220:SF1">
    <property type="entry name" value="GAMMA TUBULIN COMPLEX COMPONENT C-TERMINAL DOMAIN-CONTAINING PROTEIN"/>
    <property type="match status" value="1"/>
</dbReference>
<dbReference type="InterPro" id="IPR013517">
    <property type="entry name" value="FG-GAP"/>
</dbReference>
<evidence type="ECO:0008006" key="6">
    <source>
        <dbReference type="Google" id="ProtNLM"/>
    </source>
</evidence>
<name>A0ABX7ENP2_9ACTN</name>
<keyword evidence="3" id="KW-0325">Glycoprotein</keyword>
<dbReference type="InterPro" id="IPR028994">
    <property type="entry name" value="Integrin_alpha_N"/>
</dbReference>
<keyword evidence="2" id="KW-0677">Repeat</keyword>
<keyword evidence="1" id="KW-0732">Signal</keyword>
<protein>
    <recommendedName>
        <fullName evidence="6">VCBS repeat-containing protein</fullName>
    </recommendedName>
</protein>
<dbReference type="Gene3D" id="2.130.10.130">
    <property type="entry name" value="Integrin alpha, N-terminal"/>
    <property type="match status" value="2"/>
</dbReference>
<dbReference type="Proteomes" id="UP000596311">
    <property type="component" value="Chromosome"/>
</dbReference>
<sequence length="504" mass="50645">MVAVSGWLGGTTAAAAAGCTGGAGADFNGDGVADTLASDPEATVGGVARAGAVHVIFGGGKGALEVSQAMPAMKAAPERGDQFGFARTWTDLDRDGCSDLIVGVPYEDIEKDGKTLRDAGAVYVVYGAPSGMGSRVAEYNQARYDSGTATEEYDRFGFAVEAGETSGGEPFLAIGVPGENVTSGGKDYADAGCIHYEVGGTRYTVNQDDTGVPGVVEAHDRFGYSLTSTNRFFAVGAPGETIGEGATFAGAATVFSHTVANGVPRGLVGLDQGDLGAGLSGEAEAGDALGTSLDMAPYRPADQTYNSDVLLAIGAPGEAIGSVAGAGSAHVVRVRADGTYQETLAVDAERENVEGVAKQGDHFGQRVALANTGTDAVTQPDAVWLAVGVPGREVSAKKDAGAVHLFRPLDAAAGTRDRVLTLGAADGPLPGPAEAADYTGASLTSGGANLWVGVPYSKASGSAKGLLLQVPWSVLETSPTGGVRVFKPGQDGVADTGRTFGAVG</sequence>